<evidence type="ECO:0000259" key="4">
    <source>
        <dbReference type="PROSITE" id="PS51176"/>
    </source>
</evidence>
<dbReference type="InterPro" id="IPR046825">
    <property type="entry name" value="PDH_C"/>
</dbReference>
<organism evidence="5 6">
    <name type="scientific">Pseudonocardia broussonetiae</name>
    <dbReference type="NCBI Taxonomy" id="2736640"/>
    <lineage>
        <taxon>Bacteria</taxon>
        <taxon>Bacillati</taxon>
        <taxon>Actinomycetota</taxon>
        <taxon>Actinomycetes</taxon>
        <taxon>Pseudonocardiales</taxon>
        <taxon>Pseudonocardiaceae</taxon>
        <taxon>Pseudonocardia</taxon>
    </lineage>
</organism>
<evidence type="ECO:0000313" key="6">
    <source>
        <dbReference type="Proteomes" id="UP000505377"/>
    </source>
</evidence>
<feature type="region of interest" description="Disordered" evidence="3">
    <location>
        <begin position="284"/>
        <end position="317"/>
    </location>
</feature>
<evidence type="ECO:0000256" key="1">
    <source>
        <dbReference type="ARBA" id="ARBA00007964"/>
    </source>
</evidence>
<evidence type="ECO:0000313" key="5">
    <source>
        <dbReference type="EMBL" id="QJY45721.1"/>
    </source>
</evidence>
<dbReference type="InterPro" id="IPR003099">
    <property type="entry name" value="Prephen_DH"/>
</dbReference>
<gene>
    <name evidence="5" type="ORF">HOP40_07855</name>
</gene>
<dbReference type="Proteomes" id="UP000505377">
    <property type="component" value="Chromosome"/>
</dbReference>
<dbReference type="KEGG" id="pbro:HOP40_07855"/>
<dbReference type="AlphaFoldDB" id="A0A6M6JH49"/>
<dbReference type="PROSITE" id="PS51176">
    <property type="entry name" value="PDH_ADH"/>
    <property type="match status" value="1"/>
</dbReference>
<dbReference type="InterPro" id="IPR050812">
    <property type="entry name" value="Preph/Arog_dehydrog"/>
</dbReference>
<dbReference type="PANTHER" id="PTHR21363:SF0">
    <property type="entry name" value="PREPHENATE DEHYDROGENASE [NADP(+)]"/>
    <property type="match status" value="1"/>
</dbReference>
<dbReference type="InterPro" id="IPR008927">
    <property type="entry name" value="6-PGluconate_DH-like_C_sf"/>
</dbReference>
<dbReference type="Gene3D" id="1.10.3660.10">
    <property type="entry name" value="6-phosphogluconate dehydrogenase C-terminal like domain"/>
    <property type="match status" value="1"/>
</dbReference>
<dbReference type="EMBL" id="CP053564">
    <property type="protein sequence ID" value="QJY45721.1"/>
    <property type="molecule type" value="Genomic_DNA"/>
</dbReference>
<dbReference type="GO" id="GO:0070403">
    <property type="term" value="F:NAD+ binding"/>
    <property type="evidence" value="ECO:0007669"/>
    <property type="project" value="TreeGrafter"/>
</dbReference>
<dbReference type="PANTHER" id="PTHR21363">
    <property type="entry name" value="PREPHENATE DEHYDROGENASE"/>
    <property type="match status" value="1"/>
</dbReference>
<feature type="domain" description="Prephenate/arogenate dehydrogenase" evidence="4">
    <location>
        <begin position="6"/>
        <end position="286"/>
    </location>
</feature>
<proteinExistence type="inferred from homology"/>
<dbReference type="InterPro" id="IPR036291">
    <property type="entry name" value="NAD(P)-bd_dom_sf"/>
</dbReference>
<evidence type="ECO:0000256" key="2">
    <source>
        <dbReference type="ARBA" id="ARBA00023002"/>
    </source>
</evidence>
<reference evidence="5 6" key="1">
    <citation type="submission" date="2020-05" db="EMBL/GenBank/DDBJ databases">
        <authorList>
            <person name="Mo P."/>
        </authorList>
    </citation>
    <scope>NUCLEOTIDE SEQUENCE [LARGE SCALE GENOMIC DNA]</scope>
    <source>
        <strain evidence="5 6">Gen01</strain>
    </source>
</reference>
<keyword evidence="6" id="KW-1185">Reference proteome</keyword>
<dbReference type="GO" id="GO:0006571">
    <property type="term" value="P:tyrosine biosynthetic process"/>
    <property type="evidence" value="ECO:0007669"/>
    <property type="project" value="InterPro"/>
</dbReference>
<accession>A0A6M6JH49</accession>
<sequence>MTHSFGNAVVIGSGAVGEMFAGLLAADGVRVRSFDRRTGTDANDPPTGEYGSALAGSGLVVLALPESVTRQALQHVLTTASRALVVDTTSVKMAIAPVWAGVVGRPPVLSVNPMFAPSLAPAGRPCLVVDPDGGPAGRRFVALLARWGLRVIEVRDVLEHDRLCAAVQAGVHAAVLALGAVLAASPLSVDDVWALAPPPCRVMLLLLARISNGAPEVYEDIQVRNTFAADSREGLAAALAHLNQELRLSGGMPTTLANIAAWLGERRDPLGNDCRRMFEDLAASTTPDAVGGTQPVQDRGAVPGEPDGQARPSSSDT</sequence>
<dbReference type="GO" id="GO:0004665">
    <property type="term" value="F:prephenate dehydrogenase (NADP+) activity"/>
    <property type="evidence" value="ECO:0007669"/>
    <property type="project" value="InterPro"/>
</dbReference>
<dbReference type="Pfam" id="PF20463">
    <property type="entry name" value="PDH_C"/>
    <property type="match status" value="1"/>
</dbReference>
<keyword evidence="2" id="KW-0560">Oxidoreductase</keyword>
<protein>
    <submittedName>
        <fullName evidence="5">Prephenate dehydrogenase</fullName>
    </submittedName>
</protein>
<name>A0A6M6JH49_9PSEU</name>
<dbReference type="Gene3D" id="3.40.50.720">
    <property type="entry name" value="NAD(P)-binding Rossmann-like Domain"/>
    <property type="match status" value="1"/>
</dbReference>
<evidence type="ECO:0000256" key="3">
    <source>
        <dbReference type="SAM" id="MobiDB-lite"/>
    </source>
</evidence>
<comment type="similarity">
    <text evidence="1">Belongs to the prephenate/arogenate dehydrogenase family.</text>
</comment>
<dbReference type="RefSeq" id="WP_172156139.1">
    <property type="nucleotide sequence ID" value="NZ_CP053564.1"/>
</dbReference>
<dbReference type="GO" id="GO:0008977">
    <property type="term" value="F:prephenate dehydrogenase (NAD+) activity"/>
    <property type="evidence" value="ECO:0007669"/>
    <property type="project" value="InterPro"/>
</dbReference>
<dbReference type="SUPFAM" id="SSF48179">
    <property type="entry name" value="6-phosphogluconate dehydrogenase C-terminal domain-like"/>
    <property type="match status" value="1"/>
</dbReference>
<dbReference type="SUPFAM" id="SSF51735">
    <property type="entry name" value="NAD(P)-binding Rossmann-fold domains"/>
    <property type="match status" value="1"/>
</dbReference>